<evidence type="ECO:0000256" key="1">
    <source>
        <dbReference type="ARBA" id="ARBA00007301"/>
    </source>
</evidence>
<feature type="binding site" evidence="5">
    <location>
        <position position="124"/>
    </location>
    <ligand>
        <name>FMN</name>
        <dbReference type="ChEBI" id="CHEBI:58210"/>
    </ligand>
</feature>
<proteinExistence type="inferred from homology"/>
<dbReference type="GO" id="GO:0004733">
    <property type="term" value="F:pyridoxamine phosphate oxidase activity"/>
    <property type="evidence" value="ECO:0007669"/>
    <property type="project" value="InterPro"/>
</dbReference>
<dbReference type="Proteomes" id="UP000235347">
    <property type="component" value="Unassembled WGS sequence"/>
</dbReference>
<organism evidence="8 9">
    <name type="scientific">Trinickia soli</name>
    <dbReference type="NCBI Taxonomy" id="380675"/>
    <lineage>
        <taxon>Bacteria</taxon>
        <taxon>Pseudomonadati</taxon>
        <taxon>Pseudomonadota</taxon>
        <taxon>Betaproteobacteria</taxon>
        <taxon>Burkholderiales</taxon>
        <taxon>Burkholderiaceae</taxon>
        <taxon>Trinickia</taxon>
    </lineage>
</organism>
<evidence type="ECO:0000256" key="2">
    <source>
        <dbReference type="ARBA" id="ARBA00022630"/>
    </source>
</evidence>
<reference evidence="8 9" key="1">
    <citation type="submission" date="2018-01" db="EMBL/GenBank/DDBJ databases">
        <title>Whole genome analyses suggest that Burkholderia sensu lato contains two further novel genera in the rhizoxinica-symbiotica group Mycetohabitans gen. nov., and Trinickia gen. nov.: implications for the evolution of diazotrophy and nodulation in the Burkholderiaceae.</title>
        <authorList>
            <person name="Estrada-de los Santos P."/>
            <person name="Palmer M."/>
            <person name="Chavez-Ramirez B."/>
            <person name="Beukes C."/>
            <person name="Steenkamp E.T."/>
            <person name="Hirsch A.M."/>
            <person name="Manyaka P."/>
            <person name="Maluk M."/>
            <person name="Lafos M."/>
            <person name="Crook M."/>
            <person name="Gross E."/>
            <person name="Simon M.F."/>
            <person name="Bueno dos Reis Junior F."/>
            <person name="Poole P.S."/>
            <person name="Venter S.N."/>
            <person name="James E.K."/>
        </authorList>
    </citation>
    <scope>NUCLEOTIDE SEQUENCE [LARGE SCALE GENOMIC DNA]</scope>
    <source>
        <strain evidence="8 9">GP25-8</strain>
    </source>
</reference>
<dbReference type="Pfam" id="PF10590">
    <property type="entry name" value="PNP_phzG_C"/>
    <property type="match status" value="1"/>
</dbReference>
<evidence type="ECO:0000313" key="8">
    <source>
        <dbReference type="EMBL" id="PMS17345.1"/>
    </source>
</evidence>
<evidence type="ECO:0000256" key="3">
    <source>
        <dbReference type="ARBA" id="ARBA00022643"/>
    </source>
</evidence>
<comment type="similarity">
    <text evidence="1">Belongs to the pyridoxamine 5'-phosphate oxidase family.</text>
</comment>
<keyword evidence="3 5" id="KW-0288">FMN</keyword>
<feature type="binding site" evidence="5">
    <location>
        <position position="214"/>
    </location>
    <ligand>
        <name>FMN</name>
        <dbReference type="ChEBI" id="CHEBI:58210"/>
    </ligand>
</feature>
<dbReference type="PANTHER" id="PTHR10851:SF0">
    <property type="entry name" value="PYRIDOXINE-5'-PHOSPHATE OXIDASE"/>
    <property type="match status" value="1"/>
</dbReference>
<feature type="binding site" evidence="5">
    <location>
        <begin position="80"/>
        <end position="85"/>
    </location>
    <ligand>
        <name>FMN</name>
        <dbReference type="ChEBI" id="CHEBI:58210"/>
    </ligand>
</feature>
<dbReference type="Gene3D" id="2.30.110.10">
    <property type="entry name" value="Electron Transport, Fmn-binding Protein, Chain A"/>
    <property type="match status" value="1"/>
</dbReference>
<protein>
    <submittedName>
        <fullName evidence="8">Oxidase</fullName>
    </submittedName>
</protein>
<dbReference type="GO" id="GO:0008615">
    <property type="term" value="P:pyridoxine biosynthetic process"/>
    <property type="evidence" value="ECO:0007669"/>
    <property type="project" value="InterPro"/>
</dbReference>
<feature type="domain" description="Pyridoxine 5'-phosphate oxidase dimerisation C-terminal" evidence="7">
    <location>
        <begin position="191"/>
        <end position="231"/>
    </location>
</feature>
<feature type="binding site" evidence="5">
    <location>
        <begin position="159"/>
        <end position="160"/>
    </location>
    <ligand>
        <name>FMN</name>
        <dbReference type="ChEBI" id="CHEBI:58210"/>
    </ligand>
</feature>
<comment type="cofactor">
    <cofactor evidence="5">
        <name>FMN</name>
        <dbReference type="ChEBI" id="CHEBI:58210"/>
    </cofactor>
    <text evidence="5">Binds 1 FMN per subunit.</text>
</comment>
<dbReference type="InterPro" id="IPR019576">
    <property type="entry name" value="Pyridoxamine_oxidase_dimer_C"/>
</dbReference>
<dbReference type="InterPro" id="IPR000659">
    <property type="entry name" value="Pyridox_Oxase"/>
</dbReference>
<dbReference type="NCBIfam" id="NF004231">
    <property type="entry name" value="PRK05679.1"/>
    <property type="match status" value="1"/>
</dbReference>
<evidence type="ECO:0000313" key="9">
    <source>
        <dbReference type="Proteomes" id="UP000235347"/>
    </source>
</evidence>
<dbReference type="EMBL" id="PNYB01000030">
    <property type="protein sequence ID" value="PMS17345.1"/>
    <property type="molecule type" value="Genomic_DNA"/>
</dbReference>
<feature type="binding site" evidence="5">
    <location>
        <position position="204"/>
    </location>
    <ligand>
        <name>FMN</name>
        <dbReference type="ChEBI" id="CHEBI:58210"/>
    </ligand>
</feature>
<keyword evidence="2" id="KW-0285">Flavoprotein</keyword>
<gene>
    <name evidence="8" type="ORF">C0Z19_24660</name>
</gene>
<accession>A0A2N7VJK7</accession>
<evidence type="ECO:0000259" key="7">
    <source>
        <dbReference type="Pfam" id="PF10590"/>
    </source>
</evidence>
<dbReference type="PIRSF" id="PIRSF000190">
    <property type="entry name" value="Pyd_amn-ph_oxd"/>
    <property type="match status" value="1"/>
</dbReference>
<dbReference type="Pfam" id="PF01243">
    <property type="entry name" value="PNPOx_N"/>
    <property type="match status" value="1"/>
</dbReference>
<evidence type="ECO:0000256" key="5">
    <source>
        <dbReference type="PIRSR" id="PIRSR000190-2"/>
    </source>
</evidence>
<dbReference type="InterPro" id="IPR012349">
    <property type="entry name" value="Split_barrel_FMN-bd"/>
</dbReference>
<comment type="caution">
    <text evidence="8">The sequence shown here is derived from an EMBL/GenBank/DDBJ whole genome shotgun (WGS) entry which is preliminary data.</text>
</comment>
<dbReference type="InterPro" id="IPR011576">
    <property type="entry name" value="Pyridox_Oxase_N"/>
</dbReference>
<feature type="binding site" evidence="5">
    <location>
        <position position="102"/>
    </location>
    <ligand>
        <name>FMN</name>
        <dbReference type="ChEBI" id="CHEBI:58210"/>
    </ligand>
</feature>
<dbReference type="PANTHER" id="PTHR10851">
    <property type="entry name" value="PYRIDOXINE-5-PHOSPHATE OXIDASE"/>
    <property type="match status" value="1"/>
</dbReference>
<keyword evidence="4" id="KW-0560">Oxidoreductase</keyword>
<name>A0A2N7VJK7_9BURK</name>
<dbReference type="GO" id="GO:0010181">
    <property type="term" value="F:FMN binding"/>
    <property type="evidence" value="ECO:0007669"/>
    <property type="project" value="InterPro"/>
</dbReference>
<keyword evidence="9" id="KW-1185">Reference proteome</keyword>
<feature type="domain" description="Pyridoxamine 5'-phosphate oxidase N-terminal" evidence="6">
    <location>
        <begin position="55"/>
        <end position="162"/>
    </location>
</feature>
<feature type="binding site" evidence="5">
    <location>
        <position position="101"/>
    </location>
    <ligand>
        <name>FMN</name>
        <dbReference type="ChEBI" id="CHEBI:58210"/>
    </ligand>
</feature>
<sequence length="231" mass="26589">MPKGGTLTDTKDTLPTDACRVVRQLKVFQGELAFFDIEQAPEDPLLLFDQWFRDAVKHGAIEPHAMTLSTIDEEGWPSSRTLILKDFDRQGLYFASSANSRKGAELASLPRAALNFYWREFGRQIRVRGTVTPCDPQRSVADFRARSAEARAESLLGKQSQPLESWSDWEEAIELARQRQEEDPSLVAADWTLYLVEPIEIEFWQADRNRKHARLKYARMASTWSKQMLWP</sequence>
<dbReference type="AlphaFoldDB" id="A0A2N7VJK7"/>
<evidence type="ECO:0000259" key="6">
    <source>
        <dbReference type="Pfam" id="PF01243"/>
    </source>
</evidence>
<evidence type="ECO:0000256" key="4">
    <source>
        <dbReference type="ARBA" id="ARBA00023002"/>
    </source>
</evidence>
<dbReference type="SUPFAM" id="SSF50475">
    <property type="entry name" value="FMN-binding split barrel"/>
    <property type="match status" value="1"/>
</dbReference>